<dbReference type="HOGENOM" id="CLU_113325_0_0_11"/>
<gene>
    <name evidence="6" type="ordered locus">Sros_8740</name>
</gene>
<evidence type="ECO:0000256" key="3">
    <source>
        <dbReference type="ARBA" id="ARBA00023163"/>
    </source>
</evidence>
<dbReference type="Gene3D" id="1.10.357.10">
    <property type="entry name" value="Tetracycline Repressor, domain 2"/>
    <property type="match status" value="1"/>
</dbReference>
<evidence type="ECO:0000313" key="6">
    <source>
        <dbReference type="EMBL" id="ACZ91376.1"/>
    </source>
</evidence>
<evidence type="ECO:0000256" key="4">
    <source>
        <dbReference type="PROSITE-ProRule" id="PRU00335"/>
    </source>
</evidence>
<evidence type="ECO:0000259" key="5">
    <source>
        <dbReference type="PROSITE" id="PS50977"/>
    </source>
</evidence>
<keyword evidence="2 4" id="KW-0238">DNA-binding</keyword>
<dbReference type="PANTHER" id="PTHR30055:SF234">
    <property type="entry name" value="HTH-TYPE TRANSCRIPTIONAL REGULATOR BETI"/>
    <property type="match status" value="1"/>
</dbReference>
<dbReference type="eggNOG" id="COG1309">
    <property type="taxonomic scope" value="Bacteria"/>
</dbReference>
<evidence type="ECO:0000256" key="2">
    <source>
        <dbReference type="ARBA" id="ARBA00023125"/>
    </source>
</evidence>
<proteinExistence type="predicted"/>
<dbReference type="InterPro" id="IPR001647">
    <property type="entry name" value="HTH_TetR"/>
</dbReference>
<protein>
    <submittedName>
        <fullName evidence="6">Transcriptional regulator, TetR family</fullName>
    </submittedName>
</protein>
<dbReference type="SUPFAM" id="SSF46689">
    <property type="entry name" value="Homeodomain-like"/>
    <property type="match status" value="1"/>
</dbReference>
<organism evidence="6 7">
    <name type="scientific">Streptosporangium roseum (strain ATCC 12428 / DSM 43021 / JCM 3005 / KCTC 9067 / NCIMB 10171 / NRRL 2505 / NI 9100)</name>
    <dbReference type="NCBI Taxonomy" id="479432"/>
    <lineage>
        <taxon>Bacteria</taxon>
        <taxon>Bacillati</taxon>
        <taxon>Actinomycetota</taxon>
        <taxon>Actinomycetes</taxon>
        <taxon>Streptosporangiales</taxon>
        <taxon>Streptosporangiaceae</taxon>
        <taxon>Streptosporangium</taxon>
    </lineage>
</organism>
<dbReference type="PANTHER" id="PTHR30055">
    <property type="entry name" value="HTH-TYPE TRANSCRIPTIONAL REGULATOR RUTR"/>
    <property type="match status" value="1"/>
</dbReference>
<dbReference type="OrthoDB" id="5190841at2"/>
<dbReference type="PROSITE" id="PS50977">
    <property type="entry name" value="HTH_TETR_2"/>
    <property type="match status" value="1"/>
</dbReference>
<dbReference type="GO" id="GO:0000976">
    <property type="term" value="F:transcription cis-regulatory region binding"/>
    <property type="evidence" value="ECO:0007669"/>
    <property type="project" value="TreeGrafter"/>
</dbReference>
<dbReference type="GO" id="GO:0003700">
    <property type="term" value="F:DNA-binding transcription factor activity"/>
    <property type="evidence" value="ECO:0007669"/>
    <property type="project" value="TreeGrafter"/>
</dbReference>
<dbReference type="KEGG" id="sro:Sros_8740"/>
<feature type="domain" description="HTH tetR-type" evidence="5">
    <location>
        <begin position="28"/>
        <end position="87"/>
    </location>
</feature>
<dbReference type="AlphaFoldDB" id="D2B5S2"/>
<evidence type="ECO:0000256" key="1">
    <source>
        <dbReference type="ARBA" id="ARBA00023015"/>
    </source>
</evidence>
<sequence>MSERLTHSCTRVTRVILTSQRAAPLPPDERRAALIESTLSLVLAHGPDVSTRQIAQAAGVAEGTIFRVFTTKDELVGAAVASAFDPSPLLRDLAAIDRTAPLPDRLVAAVELLQQRTARVFRLLDALGCLGAPETDRDRRARSDQGVLIGQALVDLIDTGRDQLRCEPHEAARRLQLLTVAFSHPRFVADDPISPTEIVSTLLDGIRLRPGHDALHPDSTSGEPPC</sequence>
<feature type="DNA-binding region" description="H-T-H motif" evidence="4">
    <location>
        <begin position="50"/>
        <end position="69"/>
    </location>
</feature>
<keyword evidence="1" id="KW-0805">Transcription regulation</keyword>
<keyword evidence="7" id="KW-1185">Reference proteome</keyword>
<dbReference type="Proteomes" id="UP000002029">
    <property type="component" value="Chromosome"/>
</dbReference>
<dbReference type="STRING" id="479432.Sros_8740"/>
<dbReference type="EMBL" id="CP001814">
    <property type="protein sequence ID" value="ACZ91376.1"/>
    <property type="molecule type" value="Genomic_DNA"/>
</dbReference>
<dbReference type="InterPro" id="IPR050109">
    <property type="entry name" value="HTH-type_TetR-like_transc_reg"/>
</dbReference>
<dbReference type="Pfam" id="PF00440">
    <property type="entry name" value="TetR_N"/>
    <property type="match status" value="1"/>
</dbReference>
<evidence type="ECO:0000313" key="7">
    <source>
        <dbReference type="Proteomes" id="UP000002029"/>
    </source>
</evidence>
<dbReference type="InterPro" id="IPR009057">
    <property type="entry name" value="Homeodomain-like_sf"/>
</dbReference>
<accession>D2B5S2</accession>
<reference evidence="6 7" key="1">
    <citation type="journal article" date="2010" name="Stand. Genomic Sci.">
        <title>Complete genome sequence of Streptosporangium roseum type strain (NI 9100).</title>
        <authorList>
            <person name="Nolan M."/>
            <person name="Sikorski J."/>
            <person name="Jando M."/>
            <person name="Lucas S."/>
            <person name="Lapidus A."/>
            <person name="Glavina Del Rio T."/>
            <person name="Chen F."/>
            <person name="Tice H."/>
            <person name="Pitluck S."/>
            <person name="Cheng J.F."/>
            <person name="Chertkov O."/>
            <person name="Sims D."/>
            <person name="Meincke L."/>
            <person name="Brettin T."/>
            <person name="Han C."/>
            <person name="Detter J.C."/>
            <person name="Bruce D."/>
            <person name="Goodwin L."/>
            <person name="Land M."/>
            <person name="Hauser L."/>
            <person name="Chang Y.J."/>
            <person name="Jeffries C.D."/>
            <person name="Ivanova N."/>
            <person name="Mavromatis K."/>
            <person name="Mikhailova N."/>
            <person name="Chen A."/>
            <person name="Palaniappan K."/>
            <person name="Chain P."/>
            <person name="Rohde M."/>
            <person name="Goker M."/>
            <person name="Bristow J."/>
            <person name="Eisen J.A."/>
            <person name="Markowitz V."/>
            <person name="Hugenholtz P."/>
            <person name="Kyrpides N.C."/>
            <person name="Klenk H.P."/>
        </authorList>
    </citation>
    <scope>NUCLEOTIDE SEQUENCE [LARGE SCALE GENOMIC DNA]</scope>
    <source>
        <strain evidence="7">ATCC 12428 / DSM 43021 / JCM 3005 / NI 9100</strain>
    </source>
</reference>
<name>D2B5S2_STRRD</name>
<keyword evidence="3" id="KW-0804">Transcription</keyword>